<dbReference type="InterPro" id="IPR029016">
    <property type="entry name" value="GAF-like_dom_sf"/>
</dbReference>
<organism evidence="7 8">
    <name type="scientific">Durusdinium trenchii</name>
    <dbReference type="NCBI Taxonomy" id="1381693"/>
    <lineage>
        <taxon>Eukaryota</taxon>
        <taxon>Sar</taxon>
        <taxon>Alveolata</taxon>
        <taxon>Dinophyceae</taxon>
        <taxon>Suessiales</taxon>
        <taxon>Symbiodiniaceae</taxon>
        <taxon>Durusdinium</taxon>
    </lineage>
</organism>
<dbReference type="CDD" id="cd22961">
    <property type="entry name" value="DD_TEX55-like"/>
    <property type="match status" value="1"/>
</dbReference>
<evidence type="ECO:0000256" key="2">
    <source>
        <dbReference type="ARBA" id="ARBA00022801"/>
    </source>
</evidence>
<dbReference type="InterPro" id="IPR023088">
    <property type="entry name" value="PDEase"/>
</dbReference>
<dbReference type="Proteomes" id="UP001642464">
    <property type="component" value="Unassembled WGS sequence"/>
</dbReference>
<keyword evidence="8" id="KW-1185">Reference proteome</keyword>
<evidence type="ECO:0000313" key="8">
    <source>
        <dbReference type="Proteomes" id="UP001642464"/>
    </source>
</evidence>
<dbReference type="InterPro" id="IPR003607">
    <property type="entry name" value="HD/PDEase_dom"/>
</dbReference>
<dbReference type="PRINTS" id="PR00387">
    <property type="entry name" value="PDIESTERASE1"/>
</dbReference>
<dbReference type="PROSITE" id="PS51845">
    <property type="entry name" value="PDEASE_I_2"/>
    <property type="match status" value="1"/>
</dbReference>
<accession>A0ABP0IJZ0</accession>
<feature type="region of interest" description="Disordered" evidence="4">
    <location>
        <begin position="971"/>
        <end position="995"/>
    </location>
</feature>
<comment type="cofactor">
    <cofactor evidence="3">
        <name>a divalent metal cation</name>
        <dbReference type="ChEBI" id="CHEBI:60240"/>
    </cofactor>
    <text evidence="3">Binds 2 divalent metal cations per subunit. Site 1 may preferentially bind zinc ions, while site 2 has a preference for magnesium and/or manganese ions.</text>
</comment>
<dbReference type="Gene3D" id="3.30.450.40">
    <property type="match status" value="1"/>
</dbReference>
<dbReference type="SMART" id="SM00471">
    <property type="entry name" value="HDc"/>
    <property type="match status" value="1"/>
</dbReference>
<sequence length="995" mass="110153">MAMAENVDQAKHVQEALRYLDQKDVKKLLRDLTESVLLRQPENPKFHMLEELWESTGRCWTPSADRSVLCSFLQQKFPSPREAVYDLVRRAAATVGARRVSFFSAPNGRGRQVVGCGEAERFSGMDFLLVDSSDQELVIGEPGDASLRPCLDLALESGSATTEDAVACLIRSSEGVEGVLVAELIPTIEAASLLPMMELLALLLGERLTSMHWEAEARRSQSVINRLLQGVEVLAKPSEEWQKNLMQSAAEVPTQVLRGDVTLKDACVWQLDKRTYVDISGQNLGSPTVLAEEAFLAPQDQPQVSCVEEVSIDSSGQCVSSREICVRLYGIGKPTVLDFLDSDGHRLDHFDLAAAEWLSKSSLRAALQARSQLHELILRKHSAEQMQSLVSELSTTANTLDLVSSIEKAVQVVTHAKKCIVYFFDNDATEVWSYPTVSVPASYRLAFGIGLPGRIASFLKENTKDQPGVLVYNDLKTCPYVDTVPFGMEDARGILIAPIKSAGKDGKPLGLIVVSDKSFTMSSDDGAQDEVRHALSFWGSGKLEFTTQDSEFMEWLASAAGSHVERLSLDLMWTKALLERDTGDSSTMKQDDQEMISEYFTAEAVSRAGGAKAKVGPVRETATVHRFVGHVASALNFHGSKGLQLVLSDADAESVRNLTPAPYADVTAWDIDYWAFTPQDEITLLINSLHQLHVFDNVTIAPGVLLHYFQAVKASYRAIPFHNFHHGMSTLHYTFKMIQVSRLWEHLGHAEMFAMIMAALCHDVDHRGYNNAFEIMTRSELALRYNDSSPLENHHCARTFEIALSKDECNFFQDLDQANYNLIRKRMIAGILATDMKHHGQHVTILKEFEVGEPSESQSQFLVEVVLHAADISNPFMPPAPSQKWCACLNEEFTLQAEKEAELGLPVTSFMSGLRDPAAAAKSLLGFIDFVIIPFTSSVFRIWPELDEMRQFLDQNRAAAAAVLEEVNNPGRKKLTTKRSWKAAAPPAPSSSDPA</sequence>
<feature type="compositionally biased region" description="Basic residues" evidence="4">
    <location>
        <begin position="971"/>
        <end position="981"/>
    </location>
</feature>
<dbReference type="EC" id="3.1.4.-" evidence="3"/>
<comment type="similarity">
    <text evidence="3">Belongs to the cyclic nucleotide phosphodiesterase family.</text>
</comment>
<evidence type="ECO:0000313" key="6">
    <source>
        <dbReference type="EMBL" id="CAK9002321.1"/>
    </source>
</evidence>
<dbReference type="SUPFAM" id="SSF109604">
    <property type="entry name" value="HD-domain/PDEase-like"/>
    <property type="match status" value="1"/>
</dbReference>
<dbReference type="InterPro" id="IPR036971">
    <property type="entry name" value="PDEase_catalytic_dom_sf"/>
</dbReference>
<evidence type="ECO:0000256" key="1">
    <source>
        <dbReference type="ARBA" id="ARBA00022723"/>
    </source>
</evidence>
<dbReference type="CDD" id="cd00077">
    <property type="entry name" value="HDc"/>
    <property type="match status" value="1"/>
</dbReference>
<protein>
    <recommendedName>
        <fullName evidence="3">Phosphodiesterase</fullName>
        <ecNumber evidence="3">3.1.4.-</ecNumber>
    </recommendedName>
</protein>
<dbReference type="InterPro" id="IPR023174">
    <property type="entry name" value="PDEase_CS"/>
</dbReference>
<gene>
    <name evidence="6" type="ORF">SCF082_LOCUS7290</name>
    <name evidence="7" type="ORF">SCF082_LOCUS7305</name>
</gene>
<evidence type="ECO:0000313" key="7">
    <source>
        <dbReference type="EMBL" id="CAK9002347.1"/>
    </source>
</evidence>
<comment type="caution">
    <text evidence="7">The sequence shown here is derived from an EMBL/GenBank/DDBJ whole genome shotgun (WGS) entry which is preliminary data.</text>
</comment>
<proteinExistence type="inferred from homology"/>
<dbReference type="SUPFAM" id="SSF55781">
    <property type="entry name" value="GAF domain-like"/>
    <property type="match status" value="1"/>
</dbReference>
<dbReference type="Gene3D" id="1.10.1300.10">
    <property type="entry name" value="3'5'-cyclic nucleotide phosphodiesterase, catalytic domain"/>
    <property type="match status" value="1"/>
</dbReference>
<dbReference type="Pfam" id="PF00233">
    <property type="entry name" value="PDEase_I"/>
    <property type="match status" value="1"/>
</dbReference>
<dbReference type="PROSITE" id="PS00126">
    <property type="entry name" value="PDEASE_I_1"/>
    <property type="match status" value="1"/>
</dbReference>
<reference evidence="7 8" key="1">
    <citation type="submission" date="2024-02" db="EMBL/GenBank/DDBJ databases">
        <authorList>
            <person name="Chen Y."/>
            <person name="Shah S."/>
            <person name="Dougan E. K."/>
            <person name="Thang M."/>
            <person name="Chan C."/>
        </authorList>
    </citation>
    <scope>NUCLEOTIDE SEQUENCE [LARGE SCALE GENOMIC DNA]</scope>
</reference>
<keyword evidence="2 3" id="KW-0378">Hydrolase</keyword>
<evidence type="ECO:0000256" key="4">
    <source>
        <dbReference type="SAM" id="MobiDB-lite"/>
    </source>
</evidence>
<evidence type="ECO:0000259" key="5">
    <source>
        <dbReference type="PROSITE" id="PS51845"/>
    </source>
</evidence>
<evidence type="ECO:0000256" key="3">
    <source>
        <dbReference type="RuleBase" id="RU363067"/>
    </source>
</evidence>
<name>A0ABP0IJZ0_9DINO</name>
<dbReference type="InterPro" id="IPR002073">
    <property type="entry name" value="PDEase_catalytic_dom"/>
</dbReference>
<keyword evidence="1 3" id="KW-0479">Metal-binding</keyword>
<dbReference type="EMBL" id="CAXAMM010004080">
    <property type="protein sequence ID" value="CAK9002321.1"/>
    <property type="molecule type" value="Genomic_DNA"/>
</dbReference>
<dbReference type="EMBL" id="CAXAMM010004091">
    <property type="protein sequence ID" value="CAK9002347.1"/>
    <property type="molecule type" value="Genomic_DNA"/>
</dbReference>
<feature type="domain" description="PDEase" evidence="5">
    <location>
        <begin position="648"/>
        <end position="967"/>
    </location>
</feature>
<dbReference type="PANTHER" id="PTHR11347">
    <property type="entry name" value="CYCLIC NUCLEOTIDE PHOSPHODIESTERASE"/>
    <property type="match status" value="1"/>
</dbReference>